<sequence length="29" mass="3547">MKDFINLYILVENNSRNNNNRLIKYGNYL</sequence>
<keyword evidence="2" id="KW-1185">Reference proteome</keyword>
<dbReference type="EMBL" id="QLTQ01000007">
    <property type="protein sequence ID" value="RAS46055.1"/>
    <property type="molecule type" value="Genomic_DNA"/>
</dbReference>
<gene>
    <name evidence="1" type="ORF">BC673_10721</name>
</gene>
<name>A0ABX9DUL4_9BACT</name>
<proteinExistence type="predicted"/>
<comment type="caution">
    <text evidence="1">The sequence shown here is derived from an EMBL/GenBank/DDBJ whole genome shotgun (WGS) entry which is preliminary data.</text>
</comment>
<evidence type="ECO:0000313" key="1">
    <source>
        <dbReference type="EMBL" id="RAS46055.1"/>
    </source>
</evidence>
<protein>
    <submittedName>
        <fullName evidence="1">Uncharacterized protein</fullName>
    </submittedName>
</protein>
<dbReference type="Proteomes" id="UP000249852">
    <property type="component" value="Unassembled WGS sequence"/>
</dbReference>
<organism evidence="1 2">
    <name type="scientific">Prevotella pallens</name>
    <dbReference type="NCBI Taxonomy" id="60133"/>
    <lineage>
        <taxon>Bacteria</taxon>
        <taxon>Pseudomonadati</taxon>
        <taxon>Bacteroidota</taxon>
        <taxon>Bacteroidia</taxon>
        <taxon>Bacteroidales</taxon>
        <taxon>Prevotellaceae</taxon>
        <taxon>Prevotella</taxon>
    </lineage>
</organism>
<reference evidence="1 2" key="1">
    <citation type="submission" date="2018-06" db="EMBL/GenBank/DDBJ databases">
        <title>Genomic Encyclopedia of Archaeal and Bacterial Type Strains, Phase II (KMG-II): from individual species to whole genera.</title>
        <authorList>
            <person name="Goeker M."/>
        </authorList>
    </citation>
    <scope>NUCLEOTIDE SEQUENCE [LARGE SCALE GENOMIC DNA]</scope>
    <source>
        <strain evidence="1 2">DSM 18710</strain>
    </source>
</reference>
<accession>A0ABX9DUL4</accession>
<evidence type="ECO:0000313" key="2">
    <source>
        <dbReference type="Proteomes" id="UP000249852"/>
    </source>
</evidence>